<dbReference type="Gene3D" id="3.40.630.30">
    <property type="match status" value="1"/>
</dbReference>
<gene>
    <name evidence="2" type="ORF">GCM10010307_20660</name>
</gene>
<dbReference type="Proteomes" id="UP001500151">
    <property type="component" value="Unassembled WGS sequence"/>
</dbReference>
<keyword evidence="3" id="KW-1185">Reference proteome</keyword>
<dbReference type="InterPro" id="IPR016181">
    <property type="entry name" value="Acyl_CoA_acyltransferase"/>
</dbReference>
<evidence type="ECO:0000313" key="2">
    <source>
        <dbReference type="EMBL" id="GAA2629663.1"/>
    </source>
</evidence>
<dbReference type="Pfam" id="PF13480">
    <property type="entry name" value="Acetyltransf_6"/>
    <property type="match status" value="1"/>
</dbReference>
<dbReference type="RefSeq" id="WP_344389146.1">
    <property type="nucleotide sequence ID" value="NZ_BAAASJ010000022.1"/>
</dbReference>
<accession>A0ABN3QLL5</accession>
<name>A0ABN3QLL5_9ACTN</name>
<evidence type="ECO:0000259" key="1">
    <source>
        <dbReference type="Pfam" id="PF13480"/>
    </source>
</evidence>
<dbReference type="InterPro" id="IPR038740">
    <property type="entry name" value="BioF2-like_GNAT_dom"/>
</dbReference>
<dbReference type="PANTHER" id="PTHR36174:SF1">
    <property type="entry name" value="LIPID II:GLYCINE GLYCYLTRANSFERASE"/>
    <property type="match status" value="1"/>
</dbReference>
<proteinExistence type="predicted"/>
<protein>
    <recommendedName>
        <fullName evidence="1">BioF2-like acetyltransferase domain-containing protein</fullName>
    </recommendedName>
</protein>
<feature type="domain" description="BioF2-like acetyltransferase" evidence="1">
    <location>
        <begin position="168"/>
        <end position="310"/>
    </location>
</feature>
<sequence length="361" mass="40781">MNAPAVLLINTPAGPAHVTAPAPRATWWELAGQDPDTHVSQTPAWLDCLCATAPYRDASRLYEFEDGRRLVLPLVRGRHRPERLDMEESWPADWGIGGPVSPGGVSSREARVVFDDLMRRPAFQVGVRFRPGGDDIWADAAPADFRSEPHMTQVLSLDGGFSTIWERRFHSGVRRQVRRAERSEVEVEVDRAGRLTPAFYHLYEESIVRWARQQHEPLPLARWRRTRGFPRRRLEAVAARFGESCAIWMAWSAGEPAAAIVVLRYGNHAKLWRGAMNRDLAHPVRAVPLLHRLAIEDACESGCRQYDMGESRPGSSLASFKAGFGADSFSSPRYYRERLPVSAAERRLRAAVKRLIRFRDA</sequence>
<reference evidence="2 3" key="1">
    <citation type="journal article" date="2019" name="Int. J. Syst. Evol. Microbiol.">
        <title>The Global Catalogue of Microorganisms (GCM) 10K type strain sequencing project: providing services to taxonomists for standard genome sequencing and annotation.</title>
        <authorList>
            <consortium name="The Broad Institute Genomics Platform"/>
            <consortium name="The Broad Institute Genome Sequencing Center for Infectious Disease"/>
            <person name="Wu L."/>
            <person name="Ma J."/>
        </authorList>
    </citation>
    <scope>NUCLEOTIDE SEQUENCE [LARGE SCALE GENOMIC DNA]</scope>
    <source>
        <strain evidence="2 3">JCM 4524</strain>
    </source>
</reference>
<evidence type="ECO:0000313" key="3">
    <source>
        <dbReference type="Proteomes" id="UP001500151"/>
    </source>
</evidence>
<dbReference type="SUPFAM" id="SSF55729">
    <property type="entry name" value="Acyl-CoA N-acyltransferases (Nat)"/>
    <property type="match status" value="1"/>
</dbReference>
<dbReference type="InterPro" id="IPR050644">
    <property type="entry name" value="PG_Glycine_Bridge_Synth"/>
</dbReference>
<comment type="caution">
    <text evidence="2">The sequence shown here is derived from an EMBL/GenBank/DDBJ whole genome shotgun (WGS) entry which is preliminary data.</text>
</comment>
<dbReference type="EMBL" id="BAAASJ010000022">
    <property type="protein sequence ID" value="GAA2629663.1"/>
    <property type="molecule type" value="Genomic_DNA"/>
</dbReference>
<dbReference type="PANTHER" id="PTHR36174">
    <property type="entry name" value="LIPID II:GLYCINE GLYCYLTRANSFERASE"/>
    <property type="match status" value="1"/>
</dbReference>
<organism evidence="2 3">
    <name type="scientific">Streptomyces vastus</name>
    <dbReference type="NCBI Taxonomy" id="285451"/>
    <lineage>
        <taxon>Bacteria</taxon>
        <taxon>Bacillati</taxon>
        <taxon>Actinomycetota</taxon>
        <taxon>Actinomycetes</taxon>
        <taxon>Kitasatosporales</taxon>
        <taxon>Streptomycetaceae</taxon>
        <taxon>Streptomyces</taxon>
    </lineage>
</organism>